<reference evidence="3" key="1">
    <citation type="submission" date="2016-07" db="EMBL/GenBank/DDBJ databases">
        <authorList>
            <person name="Florea S."/>
            <person name="Webb J.S."/>
            <person name="Jaromczyk J."/>
            <person name="Schardl C.L."/>
        </authorList>
    </citation>
    <scope>NUCLEOTIDE SEQUENCE [LARGE SCALE GENOMIC DNA]</scope>
    <source>
        <strain evidence="3">CY1</strain>
    </source>
</reference>
<feature type="transmembrane region" description="Helical" evidence="1">
    <location>
        <begin position="91"/>
        <end position="108"/>
    </location>
</feature>
<dbReference type="InterPro" id="IPR007404">
    <property type="entry name" value="YdjM-like"/>
</dbReference>
<evidence type="ECO:0000313" key="2">
    <source>
        <dbReference type="EMBL" id="OPH59057.1"/>
    </source>
</evidence>
<organism evidence="2 3">
    <name type="scientific">Paenibacillus ferrarius</name>
    <dbReference type="NCBI Taxonomy" id="1469647"/>
    <lineage>
        <taxon>Bacteria</taxon>
        <taxon>Bacillati</taxon>
        <taxon>Bacillota</taxon>
        <taxon>Bacilli</taxon>
        <taxon>Bacillales</taxon>
        <taxon>Paenibacillaceae</taxon>
        <taxon>Paenibacillus</taxon>
    </lineage>
</organism>
<keyword evidence="3" id="KW-1185">Reference proteome</keyword>
<dbReference type="Proteomes" id="UP000190626">
    <property type="component" value="Unassembled WGS sequence"/>
</dbReference>
<dbReference type="OrthoDB" id="327431at2"/>
<keyword evidence="1" id="KW-0812">Transmembrane</keyword>
<dbReference type="Pfam" id="PF04307">
    <property type="entry name" value="YdjM"/>
    <property type="match status" value="1"/>
</dbReference>
<feature type="transmembrane region" description="Helical" evidence="1">
    <location>
        <begin position="21"/>
        <end position="40"/>
    </location>
</feature>
<keyword evidence="1" id="KW-0472">Membrane</keyword>
<comment type="caution">
    <text evidence="2">The sequence shown here is derived from an EMBL/GenBank/DDBJ whole genome shotgun (WGS) entry which is preliminary data.</text>
</comment>
<evidence type="ECO:0000256" key="1">
    <source>
        <dbReference type="SAM" id="Phobius"/>
    </source>
</evidence>
<dbReference type="AlphaFoldDB" id="A0A1V4HN24"/>
<dbReference type="STRING" id="1469647.BC351_22280"/>
<evidence type="ECO:0000313" key="3">
    <source>
        <dbReference type="Proteomes" id="UP000190626"/>
    </source>
</evidence>
<keyword evidence="1" id="KW-1133">Transmembrane helix</keyword>
<feature type="transmembrane region" description="Helical" evidence="1">
    <location>
        <begin position="172"/>
        <end position="189"/>
    </location>
</feature>
<protein>
    <submittedName>
        <fullName evidence="2">Permease</fullName>
    </submittedName>
</protein>
<feature type="transmembrane region" description="Helical" evidence="1">
    <location>
        <begin position="128"/>
        <end position="151"/>
    </location>
</feature>
<gene>
    <name evidence="2" type="ORF">BC351_22280</name>
</gene>
<feature type="transmembrane region" description="Helical" evidence="1">
    <location>
        <begin position="63"/>
        <end position="84"/>
    </location>
</feature>
<accession>A0A1V4HN24</accession>
<dbReference type="RefSeq" id="WP_079411547.1">
    <property type="nucleotide sequence ID" value="NZ_MBTG01000008.1"/>
</dbReference>
<name>A0A1V4HN24_9BACL</name>
<sequence>MFAGHFGLAAGIRAKAPEVPLWALMLGTQLLDVVFLPLYLTNVETIDNPFGTGYGKGVIHADYTHSLLGALIISLLAGLIARWLWGKRAGWILGGVVFSHWILDLVVHRTDMPLLPDNWGSYPLLGFGAWRFESLSIAIELLILIIGFWMYARSAIQRGNGTRKKAEIVSSIVLGCLLGFALITDVTSLF</sequence>
<dbReference type="EMBL" id="MBTG01000008">
    <property type="protein sequence ID" value="OPH59057.1"/>
    <property type="molecule type" value="Genomic_DNA"/>
</dbReference>
<proteinExistence type="predicted"/>